<evidence type="ECO:0000313" key="3">
    <source>
        <dbReference type="Proteomes" id="UP001595555"/>
    </source>
</evidence>
<evidence type="ECO:0000313" key="2">
    <source>
        <dbReference type="EMBL" id="MFC3116046.1"/>
    </source>
</evidence>
<dbReference type="EMBL" id="JBHRTF010000004">
    <property type="protein sequence ID" value="MFC3116046.1"/>
    <property type="molecule type" value="Genomic_DNA"/>
</dbReference>
<name>A0ABV7FH19_9GAMM</name>
<reference evidence="3" key="1">
    <citation type="journal article" date="2019" name="Int. J. Syst. Evol. Microbiol.">
        <title>The Global Catalogue of Microorganisms (GCM) 10K type strain sequencing project: providing services to taxonomists for standard genome sequencing and annotation.</title>
        <authorList>
            <consortium name="The Broad Institute Genomics Platform"/>
            <consortium name="The Broad Institute Genome Sequencing Center for Infectious Disease"/>
            <person name="Wu L."/>
            <person name="Ma J."/>
        </authorList>
    </citation>
    <scope>NUCLEOTIDE SEQUENCE [LARGE SCALE GENOMIC DNA]</scope>
    <source>
        <strain evidence="3">KCTC 52237</strain>
    </source>
</reference>
<feature type="chain" id="PRO_5045691170" description="Copper resistance B" evidence="1">
    <location>
        <begin position="21"/>
        <end position="230"/>
    </location>
</feature>
<gene>
    <name evidence="2" type="ORF">ACFODX_10795</name>
</gene>
<feature type="signal peptide" evidence="1">
    <location>
        <begin position="1"/>
        <end position="20"/>
    </location>
</feature>
<evidence type="ECO:0000256" key="1">
    <source>
        <dbReference type="SAM" id="SignalP"/>
    </source>
</evidence>
<comment type="caution">
    <text evidence="2">The sequence shown here is derived from an EMBL/GenBank/DDBJ whole genome shotgun (WGS) entry which is preliminary data.</text>
</comment>
<sequence length="230" mass="26368">MRKALWCVVVASFLSPWACADMTRVYQPYVEQGERELEYGATLRDLGGEDVLLQRVGVGYAWSDKIFTEVYLLNELVDHQGETLKGYEFETKWQITEQGEYWADWGLLFEAGGARDIDRRELAVALLWAKELGSRWVATANAFVEYEYGDDVEAEVETALRAQFRYRYSAAFEPALEVYLDDQDWAAGPALMGVQKLGGRKQLRWEFGLLLALDSQTPDTNLRMGLEFEF</sequence>
<dbReference type="RefSeq" id="WP_378118943.1">
    <property type="nucleotide sequence ID" value="NZ_JBHRTF010000004.1"/>
</dbReference>
<keyword evidence="1" id="KW-0732">Signal</keyword>
<evidence type="ECO:0008006" key="4">
    <source>
        <dbReference type="Google" id="ProtNLM"/>
    </source>
</evidence>
<protein>
    <recommendedName>
        <fullName evidence="4">Copper resistance B</fullName>
    </recommendedName>
</protein>
<dbReference type="Proteomes" id="UP001595555">
    <property type="component" value="Unassembled WGS sequence"/>
</dbReference>
<accession>A0ABV7FH19</accession>
<keyword evidence="3" id="KW-1185">Reference proteome</keyword>
<organism evidence="2 3">
    <name type="scientific">Cellvibrio fontiphilus</name>
    <dbReference type="NCBI Taxonomy" id="1815559"/>
    <lineage>
        <taxon>Bacteria</taxon>
        <taxon>Pseudomonadati</taxon>
        <taxon>Pseudomonadota</taxon>
        <taxon>Gammaproteobacteria</taxon>
        <taxon>Cellvibrionales</taxon>
        <taxon>Cellvibrionaceae</taxon>
        <taxon>Cellvibrio</taxon>
    </lineage>
</organism>
<proteinExistence type="predicted"/>